<organism evidence="1">
    <name type="scientific">Pyramimonas obovata</name>
    <dbReference type="NCBI Taxonomy" id="1411642"/>
    <lineage>
        <taxon>Eukaryota</taxon>
        <taxon>Viridiplantae</taxon>
        <taxon>Chlorophyta</taxon>
        <taxon>Pyramimonadophyceae</taxon>
        <taxon>Pyramimonadales</taxon>
        <taxon>Pyramimonadaceae</taxon>
        <taxon>Pyramimonas</taxon>
        <taxon>Pyramimonas incertae sedis</taxon>
    </lineage>
</organism>
<gene>
    <name evidence="1" type="ORF">POBO1169_LOCUS15291</name>
</gene>
<reference evidence="1" key="1">
    <citation type="submission" date="2021-01" db="EMBL/GenBank/DDBJ databases">
        <authorList>
            <person name="Corre E."/>
            <person name="Pelletier E."/>
            <person name="Niang G."/>
            <person name="Scheremetjew M."/>
            <person name="Finn R."/>
            <person name="Kale V."/>
            <person name="Holt S."/>
            <person name="Cochrane G."/>
            <person name="Meng A."/>
            <person name="Brown T."/>
            <person name="Cohen L."/>
        </authorList>
    </citation>
    <scope>NUCLEOTIDE SEQUENCE</scope>
    <source>
        <strain evidence="1">CCMP722</strain>
    </source>
</reference>
<sequence length="340" mass="37377">MGTLRHLVGNTTCLARSHNQVALAHLTRRCTRTTIATPALHHNQTQAHNRRRHHRLALRTYAHSPQSAAGDLGDSEVESGTFSEVESMLGELMNDVDMLQKETAATAEALLETQNANAALKQGLLQGLARQSQGKLDWELVACTEEPRTLSPEEAEEVLNHNMDLIIRSLDKDVVVRKHNAGGFTSELNLLRVASEEELAEAPALGGGAAEVELTLNAIDKLEFHPLNTVEAVHHDFKRRTSQHILGGLSEQELETHQLKQFHINQAEGEEAQDRSEQRAGRGPDLALIYDDAVAWRRSENDELDVALRRAGRKVVGPVVAEAEAEAEAQEVKSQELGGL</sequence>
<evidence type="ECO:0000313" key="1">
    <source>
        <dbReference type="EMBL" id="CAD8681019.1"/>
    </source>
</evidence>
<dbReference type="EMBL" id="HBFA01030321">
    <property type="protein sequence ID" value="CAD8681019.1"/>
    <property type="molecule type" value="Transcribed_RNA"/>
</dbReference>
<proteinExistence type="predicted"/>
<protein>
    <submittedName>
        <fullName evidence="1">Uncharacterized protein</fullName>
    </submittedName>
</protein>
<accession>A0A7S0RLV0</accession>
<name>A0A7S0RLV0_9CHLO</name>
<dbReference type="AlphaFoldDB" id="A0A7S0RLV0"/>